<evidence type="ECO:0000313" key="1">
    <source>
        <dbReference type="EMBL" id="QOV36554.1"/>
    </source>
</evidence>
<proteinExistence type="predicted"/>
<name>A0A7M2SJV4_9ACTN</name>
<dbReference type="Proteomes" id="UP000594205">
    <property type="component" value="Chromosome"/>
</dbReference>
<dbReference type="EMBL" id="CP063373">
    <property type="protein sequence ID" value="QOV36554.1"/>
    <property type="molecule type" value="Genomic_DNA"/>
</dbReference>
<gene>
    <name evidence="1" type="ORF">IM697_42365</name>
</gene>
<dbReference type="RefSeq" id="WP_194042633.1">
    <property type="nucleotide sequence ID" value="NZ_CP063373.1"/>
</dbReference>
<dbReference type="KEGG" id="sfeu:IM697_42365"/>
<accession>A0A7M2SJV4</accession>
<protein>
    <submittedName>
        <fullName evidence="1">Uncharacterized protein</fullName>
    </submittedName>
</protein>
<keyword evidence="2" id="KW-1185">Reference proteome</keyword>
<sequence>MLQHHEGLVTATLAANDHSAWKALKCRKDLHVVDVAPPPASGGEWLTEGFRFRPTNVVWLADPKGSEEEYVEGLGRSQRHTVRTALRDFRASTMTLEHVEKITPALAAEWLPLYRASLAGMAFAAPVVTSPEEVVGIGPDVEMLAIRDGHGNMCAGIVTLNDHRRGVYTCGLYGERDGPRSHNFSRLLDLAMMNVARAYEMPLVSRGWEPNLYGHIGKAGLAAYKRLLGFRPVPRAALRPDGSEDVLTRVVHDDGLAPPLMFFAYPTWPPEQADLMDVRLRAVVHPNPNTPFQFSVFGSDVESLAPSRSATGSPSGSAHP</sequence>
<dbReference type="AlphaFoldDB" id="A0A7M2SJV4"/>
<evidence type="ECO:0000313" key="2">
    <source>
        <dbReference type="Proteomes" id="UP000594205"/>
    </source>
</evidence>
<organism evidence="1 2">
    <name type="scientific">Streptomyces ferrugineus</name>
    <dbReference type="NCBI Taxonomy" id="1413221"/>
    <lineage>
        <taxon>Bacteria</taxon>
        <taxon>Bacillati</taxon>
        <taxon>Actinomycetota</taxon>
        <taxon>Actinomycetes</taxon>
        <taxon>Kitasatosporales</taxon>
        <taxon>Streptomycetaceae</taxon>
        <taxon>Streptomyces</taxon>
    </lineage>
</organism>
<reference evidence="1 2" key="1">
    <citation type="submission" date="2020-10" db="EMBL/GenBank/DDBJ databases">
        <title>Streptomyces ferrugineus complate genome analysis.</title>
        <authorList>
            <person name="Anwar N."/>
        </authorList>
    </citation>
    <scope>NUCLEOTIDE SEQUENCE [LARGE SCALE GENOMIC DNA]</scope>
    <source>
        <strain evidence="1 2">CCTCC AA2014009</strain>
    </source>
</reference>